<reference evidence="8 9" key="1">
    <citation type="submission" date="2016-08" db="EMBL/GenBank/DDBJ databases">
        <authorList>
            <person name="Seilhamer J.J."/>
        </authorList>
    </citation>
    <scope>NUCLEOTIDE SEQUENCE [LARGE SCALE GENOMIC DNA]</scope>
    <source>
        <strain evidence="8 9">PH27A</strain>
    </source>
</reference>
<comment type="caution">
    <text evidence="8">The sequence shown here is derived from an EMBL/GenBank/DDBJ whole genome shotgun (WGS) entry which is preliminary data.</text>
</comment>
<keyword evidence="4" id="KW-0410">Iron transport</keyword>
<evidence type="ECO:0000313" key="8">
    <source>
        <dbReference type="EMBL" id="ODC04445.1"/>
    </source>
</evidence>
<accession>A0A1E2VCR2</accession>
<dbReference type="PANTHER" id="PTHR30532">
    <property type="entry name" value="IRON III DICITRATE-BINDING PERIPLASMIC PROTEIN"/>
    <property type="match status" value="1"/>
</dbReference>
<dbReference type="SUPFAM" id="SSF53807">
    <property type="entry name" value="Helical backbone' metal receptor"/>
    <property type="match status" value="1"/>
</dbReference>
<dbReference type="InterPro" id="IPR002491">
    <property type="entry name" value="ABC_transptr_periplasmic_BD"/>
</dbReference>
<evidence type="ECO:0000256" key="4">
    <source>
        <dbReference type="ARBA" id="ARBA00022496"/>
    </source>
</evidence>
<dbReference type="PROSITE" id="PS50983">
    <property type="entry name" value="FE_B12_PBP"/>
    <property type="match status" value="1"/>
</dbReference>
<name>A0A1E2VCR2_9GAMM</name>
<evidence type="ECO:0000256" key="2">
    <source>
        <dbReference type="ARBA" id="ARBA00008814"/>
    </source>
</evidence>
<dbReference type="GO" id="GO:1901678">
    <property type="term" value="P:iron coordination entity transport"/>
    <property type="evidence" value="ECO:0007669"/>
    <property type="project" value="UniProtKB-ARBA"/>
</dbReference>
<dbReference type="AlphaFoldDB" id="A0A1E2VCR2"/>
<comment type="subcellular location">
    <subcellularLocation>
        <location evidence="1">Cell envelope</location>
    </subcellularLocation>
</comment>
<gene>
    <name evidence="8" type="ORF">BFW38_13795</name>
</gene>
<dbReference type="CDD" id="cd01146">
    <property type="entry name" value="FhuD"/>
    <property type="match status" value="1"/>
</dbReference>
<dbReference type="Gene3D" id="3.40.50.1980">
    <property type="entry name" value="Nitrogenase molybdenum iron protein domain"/>
    <property type="match status" value="2"/>
</dbReference>
<dbReference type="OrthoDB" id="6160519at2"/>
<organism evidence="8 9">
    <name type="scientific">Terasakiispira papahanaumokuakeensis</name>
    <dbReference type="NCBI Taxonomy" id="197479"/>
    <lineage>
        <taxon>Bacteria</taxon>
        <taxon>Pseudomonadati</taxon>
        <taxon>Pseudomonadota</taxon>
        <taxon>Gammaproteobacteria</taxon>
        <taxon>Oceanospirillales</taxon>
        <taxon>Terasakiispira</taxon>
    </lineage>
</organism>
<keyword evidence="4" id="KW-0408">Iron</keyword>
<dbReference type="STRING" id="197479.BFW38_13795"/>
<evidence type="ECO:0000256" key="5">
    <source>
        <dbReference type="ARBA" id="ARBA00022729"/>
    </source>
</evidence>
<keyword evidence="4" id="KW-0406">Ion transport</keyword>
<dbReference type="InterPro" id="IPR051313">
    <property type="entry name" value="Bact_iron-sidero_bind"/>
</dbReference>
<dbReference type="EMBL" id="MDTQ01000001">
    <property type="protein sequence ID" value="ODC04445.1"/>
    <property type="molecule type" value="Genomic_DNA"/>
</dbReference>
<evidence type="ECO:0000313" key="9">
    <source>
        <dbReference type="Proteomes" id="UP000094291"/>
    </source>
</evidence>
<dbReference type="PANTHER" id="PTHR30532:SF1">
    <property type="entry name" value="IRON(3+)-HYDROXAMATE-BINDING PROTEIN FHUD"/>
    <property type="match status" value="1"/>
</dbReference>
<dbReference type="PRINTS" id="PR01715">
    <property type="entry name" value="FERRIBNDNGPP"/>
</dbReference>
<dbReference type="Pfam" id="PF01497">
    <property type="entry name" value="Peripla_BP_2"/>
    <property type="match status" value="1"/>
</dbReference>
<feature type="domain" description="Fe/B12 periplasmic-binding" evidence="7">
    <location>
        <begin position="44"/>
        <end position="309"/>
    </location>
</feature>
<sequence>MTYRSYRFITRLLCLLIFSLPINAVAAEAPAPTDTTNTRLKPTRLVALNWTLAETMVGLGYQPLGVGNLRGYQQWVAEPRMPDQVHDLGLRIQPNLELLATLNPDAILMPAFYEPMLDRLRPVAPFKVYKLYSTETDLWHRLQAVTRDVAQRLHDPSAADQLIHQTDATFKYWRQQLAQAASEPPPVLIVQFMDARHMRVFAKHGLYQLVLDQLGLRNVWDIPTNGWGFSMASIDELAQKSLPAETRLIIVDPMPLGVKERLQHSGLWQLLRPVQQQHVLNIPAVWSFGSLPSVQRFTRLLGAALVNDLAATNPPKTAARPQPDNAISP</sequence>
<comment type="similarity">
    <text evidence="2">Belongs to the bacterial solute-binding protein 8 family.</text>
</comment>
<feature type="chain" id="PRO_5009119712" description="Fe/B12 periplasmic-binding domain-containing protein" evidence="6">
    <location>
        <begin position="27"/>
        <end position="329"/>
    </location>
</feature>
<proteinExistence type="inferred from homology"/>
<dbReference type="GO" id="GO:0030288">
    <property type="term" value="C:outer membrane-bounded periplasmic space"/>
    <property type="evidence" value="ECO:0007669"/>
    <property type="project" value="TreeGrafter"/>
</dbReference>
<evidence type="ECO:0000256" key="6">
    <source>
        <dbReference type="SAM" id="SignalP"/>
    </source>
</evidence>
<keyword evidence="3" id="KW-0813">Transport</keyword>
<keyword evidence="5 6" id="KW-0732">Signal</keyword>
<feature type="signal peptide" evidence="6">
    <location>
        <begin position="1"/>
        <end position="26"/>
    </location>
</feature>
<evidence type="ECO:0000256" key="1">
    <source>
        <dbReference type="ARBA" id="ARBA00004196"/>
    </source>
</evidence>
<protein>
    <recommendedName>
        <fullName evidence="7">Fe/B12 periplasmic-binding domain-containing protein</fullName>
    </recommendedName>
</protein>
<dbReference type="Proteomes" id="UP000094291">
    <property type="component" value="Unassembled WGS sequence"/>
</dbReference>
<keyword evidence="9" id="KW-1185">Reference proteome</keyword>
<evidence type="ECO:0000256" key="3">
    <source>
        <dbReference type="ARBA" id="ARBA00022448"/>
    </source>
</evidence>
<evidence type="ECO:0000259" key="7">
    <source>
        <dbReference type="PROSITE" id="PS50983"/>
    </source>
</evidence>